<comment type="caution">
    <text evidence="1">The sequence shown here is derived from an EMBL/GenBank/DDBJ whole genome shotgun (WGS) entry which is preliminary data.</text>
</comment>
<geneLocation type="mitochondrion" evidence="1"/>
<evidence type="ECO:0000313" key="1">
    <source>
        <dbReference type="EMBL" id="KUM48440.1"/>
    </source>
</evidence>
<keyword evidence="1" id="KW-0496">Mitochondrion</keyword>
<organism evidence="1">
    <name type="scientific">Picea glauca</name>
    <name type="common">White spruce</name>
    <name type="synonym">Pinus glauca</name>
    <dbReference type="NCBI Taxonomy" id="3330"/>
    <lineage>
        <taxon>Eukaryota</taxon>
        <taxon>Viridiplantae</taxon>
        <taxon>Streptophyta</taxon>
        <taxon>Embryophyta</taxon>
        <taxon>Tracheophyta</taxon>
        <taxon>Spermatophyta</taxon>
        <taxon>Pinopsida</taxon>
        <taxon>Pinidae</taxon>
        <taxon>Conifers I</taxon>
        <taxon>Pinales</taxon>
        <taxon>Pinaceae</taxon>
        <taxon>Picea</taxon>
    </lineage>
</organism>
<protein>
    <submittedName>
        <fullName evidence="1">Uncharacterized protein</fullName>
    </submittedName>
</protein>
<reference evidence="1" key="1">
    <citation type="journal article" date="2015" name="Genome Biol. Evol.">
        <title>Organellar Genomes of White Spruce (Picea glauca): Assembly and Annotation.</title>
        <authorList>
            <person name="Jackman S.D."/>
            <person name="Warren R.L."/>
            <person name="Gibb E.A."/>
            <person name="Vandervalk B.P."/>
            <person name="Mohamadi H."/>
            <person name="Chu J."/>
            <person name="Raymond A."/>
            <person name="Pleasance S."/>
            <person name="Coope R."/>
            <person name="Wildung M.R."/>
            <person name="Ritland C.E."/>
            <person name="Bousquet J."/>
            <person name="Jones S.J."/>
            <person name="Bohlmann J."/>
            <person name="Birol I."/>
        </authorList>
    </citation>
    <scope>NUCLEOTIDE SEQUENCE [LARGE SCALE GENOMIC DNA]</scope>
    <source>
        <tissue evidence="1">Flushing bud</tissue>
    </source>
</reference>
<dbReference type="EMBL" id="LKAM01000005">
    <property type="protein sequence ID" value="KUM48440.1"/>
    <property type="molecule type" value="Genomic_DNA"/>
</dbReference>
<proteinExistence type="predicted"/>
<gene>
    <name evidence="1" type="ORF">ABT39_MTgene4455</name>
</gene>
<dbReference type="AlphaFoldDB" id="A0A117NHK2"/>
<accession>A0A117NHK2</accession>
<sequence length="47" mass="5600">MDWTGSRIKIRIHVRMHVRSTRSRTGVQLMRREMVSANPFQGAPYER</sequence>
<name>A0A117NHK2_PICGL</name>